<feature type="transmembrane region" description="Helical" evidence="7">
    <location>
        <begin position="219"/>
        <end position="238"/>
    </location>
</feature>
<proteinExistence type="inferred from homology"/>
<comment type="similarity">
    <text evidence="2">Belongs to the TrbL/VirB6 family.</text>
</comment>
<gene>
    <name evidence="8" type="ORF">CU100_22905</name>
</gene>
<feature type="compositionally biased region" description="Pro residues" evidence="6">
    <location>
        <begin position="180"/>
        <end position="191"/>
    </location>
</feature>
<feature type="transmembrane region" description="Helical" evidence="7">
    <location>
        <begin position="99"/>
        <end position="120"/>
    </location>
</feature>
<evidence type="ECO:0008006" key="10">
    <source>
        <dbReference type="Google" id="ProtNLM"/>
    </source>
</evidence>
<keyword evidence="4 7" id="KW-1133">Transmembrane helix</keyword>
<feature type="transmembrane region" description="Helical" evidence="7">
    <location>
        <begin position="315"/>
        <end position="334"/>
    </location>
</feature>
<accession>A0A2P7AMQ8</accession>
<keyword evidence="3 7" id="KW-0812">Transmembrane</keyword>
<feature type="transmembrane region" description="Helical" evidence="7">
    <location>
        <begin position="58"/>
        <end position="79"/>
    </location>
</feature>
<dbReference type="Pfam" id="PF04610">
    <property type="entry name" value="TrbL"/>
    <property type="match status" value="1"/>
</dbReference>
<feature type="region of interest" description="Disordered" evidence="6">
    <location>
        <begin position="375"/>
        <end position="414"/>
    </location>
</feature>
<keyword evidence="5 7" id="KW-0472">Membrane</keyword>
<evidence type="ECO:0000256" key="3">
    <source>
        <dbReference type="ARBA" id="ARBA00022692"/>
    </source>
</evidence>
<dbReference type="InterPro" id="IPR007688">
    <property type="entry name" value="Conjugal_tfr_TrbL/VirB6"/>
</dbReference>
<evidence type="ECO:0000256" key="1">
    <source>
        <dbReference type="ARBA" id="ARBA00004141"/>
    </source>
</evidence>
<comment type="caution">
    <text evidence="8">The sequence shown here is derived from an EMBL/GenBank/DDBJ whole genome shotgun (WGS) entry which is preliminary data.</text>
</comment>
<dbReference type="GO" id="GO:0016020">
    <property type="term" value="C:membrane"/>
    <property type="evidence" value="ECO:0007669"/>
    <property type="project" value="UniProtKB-SubCell"/>
</dbReference>
<organism evidence="8 9">
    <name type="scientific">Phyllobacterium endophyticum</name>
    <dbReference type="NCBI Taxonomy" id="1149773"/>
    <lineage>
        <taxon>Bacteria</taxon>
        <taxon>Pseudomonadati</taxon>
        <taxon>Pseudomonadota</taxon>
        <taxon>Alphaproteobacteria</taxon>
        <taxon>Hyphomicrobiales</taxon>
        <taxon>Phyllobacteriaceae</taxon>
        <taxon>Phyllobacterium</taxon>
    </lineage>
</organism>
<reference evidence="9" key="1">
    <citation type="submission" date="2017-11" db="EMBL/GenBank/DDBJ databases">
        <authorList>
            <person name="Kuznetsova I."/>
            <person name="Sazanova A."/>
            <person name="Chirak E."/>
            <person name="Safronova V."/>
            <person name="Willems A."/>
        </authorList>
    </citation>
    <scope>NUCLEOTIDE SEQUENCE [LARGE SCALE GENOMIC DNA]</scope>
    <source>
        <strain evidence="9">PEPV15</strain>
    </source>
</reference>
<protein>
    <recommendedName>
        <fullName evidence="10">Type IV secretion system protein VirB6</fullName>
    </recommendedName>
</protein>
<evidence type="ECO:0000256" key="4">
    <source>
        <dbReference type="ARBA" id="ARBA00022989"/>
    </source>
</evidence>
<dbReference type="OrthoDB" id="8124565at2"/>
<dbReference type="GO" id="GO:0030255">
    <property type="term" value="P:protein secretion by the type IV secretion system"/>
    <property type="evidence" value="ECO:0007669"/>
    <property type="project" value="InterPro"/>
</dbReference>
<dbReference type="AlphaFoldDB" id="A0A2P7AMQ8"/>
<feature type="region of interest" description="Disordered" evidence="6">
    <location>
        <begin position="180"/>
        <end position="200"/>
    </location>
</feature>
<comment type="subcellular location">
    <subcellularLocation>
        <location evidence="1">Membrane</location>
        <topology evidence="1">Multi-pass membrane protein</topology>
    </subcellularLocation>
</comment>
<feature type="region of interest" description="Disordered" evidence="6">
    <location>
        <begin position="1"/>
        <end position="23"/>
    </location>
</feature>
<sequence>MLLRIAGRFGPSTARSTSSISRHRNREYPVDGANSIAALSGNIDSLGTNFTAATYGVFAYYLTPVMAGLFTLYLIFWGFRFWQGRGETLVGMVFKLVRIAIIFSLVTAWGPFQVALYGLLTNAPYMVSSVMLNHIVNPRSGKAMGIGTLAADLNAIYGFALTASAKIEQAALASVAPLPQPVPEEGSPPNPAQSNANVRTKSPADNPLTVSLSSSVQAAIIWVAAALFVGYAVSLLLFAKIALWVMLALAPFFIMLLMFQIPSRYFSGWLTGTIQIILVPIFLATFLSFYNLGIQDVVKALMLSIAKDSMPAMKDAGPFVLVCLAGFFLLTQIVPLSGRIATSSQDWFTNFASQASNTSRNMISAMAAGRDAKSAGNTTLASAPGQIGQGHAGETSLREVQDRNAAMNRQSRNR</sequence>
<keyword evidence="9" id="KW-1185">Reference proteome</keyword>
<evidence type="ECO:0000256" key="7">
    <source>
        <dbReference type="SAM" id="Phobius"/>
    </source>
</evidence>
<name>A0A2P7AMQ8_9HYPH</name>
<evidence type="ECO:0000256" key="6">
    <source>
        <dbReference type="SAM" id="MobiDB-lite"/>
    </source>
</evidence>
<evidence type="ECO:0000313" key="8">
    <source>
        <dbReference type="EMBL" id="PSH55493.1"/>
    </source>
</evidence>
<evidence type="ECO:0000256" key="2">
    <source>
        <dbReference type="ARBA" id="ARBA00007802"/>
    </source>
</evidence>
<dbReference type="EMBL" id="PGGN01000005">
    <property type="protein sequence ID" value="PSH55493.1"/>
    <property type="molecule type" value="Genomic_DNA"/>
</dbReference>
<evidence type="ECO:0000313" key="9">
    <source>
        <dbReference type="Proteomes" id="UP000241158"/>
    </source>
</evidence>
<feature type="transmembrane region" description="Helical" evidence="7">
    <location>
        <begin position="243"/>
        <end position="261"/>
    </location>
</feature>
<feature type="transmembrane region" description="Helical" evidence="7">
    <location>
        <begin position="273"/>
        <end position="294"/>
    </location>
</feature>
<evidence type="ECO:0000256" key="5">
    <source>
        <dbReference type="ARBA" id="ARBA00023136"/>
    </source>
</evidence>
<dbReference type="Proteomes" id="UP000241158">
    <property type="component" value="Unassembled WGS sequence"/>
</dbReference>